<evidence type="ECO:0000256" key="5">
    <source>
        <dbReference type="ARBA" id="ARBA00023136"/>
    </source>
</evidence>
<dbReference type="Pfam" id="PF04103">
    <property type="entry name" value="CD20"/>
    <property type="match status" value="1"/>
</dbReference>
<evidence type="ECO:0000256" key="1">
    <source>
        <dbReference type="ARBA" id="ARBA00004141"/>
    </source>
</evidence>
<evidence type="ECO:0000256" key="4">
    <source>
        <dbReference type="ARBA" id="ARBA00022989"/>
    </source>
</evidence>
<reference evidence="7" key="1">
    <citation type="submission" date="2023-09" db="UniProtKB">
        <authorList>
            <consortium name="Ensembl"/>
        </authorList>
    </citation>
    <scope>IDENTIFICATION</scope>
</reference>
<evidence type="ECO:0000313" key="7">
    <source>
        <dbReference type="Ensembl" id="ENSCCNP00000001302.1"/>
    </source>
</evidence>
<accession>A0A8C0ZLP0</accession>
<name>A0A8C0ZLP0_CASCN</name>
<evidence type="ECO:0000256" key="2">
    <source>
        <dbReference type="ARBA" id="ARBA00009565"/>
    </source>
</evidence>
<gene>
    <name evidence="7" type="primary">Ms4a7</name>
</gene>
<dbReference type="PANTHER" id="PTHR23320">
    <property type="entry name" value="MEMBRANE-SPANNING 4-DOMAINS SUBFAMILY A MS4A -RELATED"/>
    <property type="match status" value="1"/>
</dbReference>
<evidence type="ECO:0008006" key="8">
    <source>
        <dbReference type="Google" id="ProtNLM"/>
    </source>
</evidence>
<dbReference type="GO" id="GO:0007166">
    <property type="term" value="P:cell surface receptor signaling pathway"/>
    <property type="evidence" value="ECO:0007669"/>
    <property type="project" value="TreeGrafter"/>
</dbReference>
<keyword evidence="3 6" id="KW-0812">Transmembrane</keyword>
<organism evidence="7">
    <name type="scientific">Castor canadensis</name>
    <name type="common">American beaver</name>
    <dbReference type="NCBI Taxonomy" id="51338"/>
    <lineage>
        <taxon>Eukaryota</taxon>
        <taxon>Metazoa</taxon>
        <taxon>Chordata</taxon>
        <taxon>Craniata</taxon>
        <taxon>Vertebrata</taxon>
        <taxon>Euteleostomi</taxon>
        <taxon>Mammalia</taxon>
        <taxon>Eutheria</taxon>
        <taxon>Euarchontoglires</taxon>
        <taxon>Glires</taxon>
        <taxon>Rodentia</taxon>
        <taxon>Castorimorpha</taxon>
        <taxon>Castoridae</taxon>
        <taxon>Castor</taxon>
    </lineage>
</organism>
<dbReference type="Ensembl" id="ENSCCNT00000001714.1">
    <property type="protein sequence ID" value="ENSCCNP00000001302.1"/>
    <property type="gene ID" value="ENSCCNG00000001402.1"/>
</dbReference>
<dbReference type="PANTHER" id="PTHR23320:SF8">
    <property type="entry name" value="MEMBRANE-SPANNING 4-DOMAINS SUBFAMILY A MEMBER 7"/>
    <property type="match status" value="1"/>
</dbReference>
<sequence>MLLQLSTKGTFETFPPKVTDLPPKERAVYTYLKEDKLKNGLQKEATVLGTIQILCCLMSSSLGAILVSTSYSSHFDPEFFTTLMTGYPFVGALCAMSSLTSSAVSSAVAGAGFFFLACTLVALGTTPRNCSSEKEDLSSLPYLEYYYSIYEDKDCLRAGVSITGILVVMLVFTVLEILLAVYSFIFWWEQVYSNSPKSAFFLHQSQDHAQHVKKSSPKS</sequence>
<proteinExistence type="inferred from homology"/>
<dbReference type="InterPro" id="IPR030417">
    <property type="entry name" value="MS4A"/>
</dbReference>
<evidence type="ECO:0000256" key="6">
    <source>
        <dbReference type="SAM" id="Phobius"/>
    </source>
</evidence>
<feature type="transmembrane region" description="Helical" evidence="6">
    <location>
        <begin position="45"/>
        <end position="67"/>
    </location>
</feature>
<protein>
    <recommendedName>
        <fullName evidence="8">Membrane-spanning 4-domains subfamily A member 7</fullName>
    </recommendedName>
</protein>
<feature type="transmembrane region" description="Helical" evidence="6">
    <location>
        <begin position="165"/>
        <end position="188"/>
    </location>
</feature>
<comment type="subcellular location">
    <subcellularLocation>
        <location evidence="1">Membrane</location>
        <topology evidence="1">Multi-pass membrane protein</topology>
    </subcellularLocation>
</comment>
<dbReference type="GO" id="GO:0005802">
    <property type="term" value="C:trans-Golgi network"/>
    <property type="evidence" value="ECO:0007669"/>
    <property type="project" value="TreeGrafter"/>
</dbReference>
<keyword evidence="4 6" id="KW-1133">Transmembrane helix</keyword>
<feature type="transmembrane region" description="Helical" evidence="6">
    <location>
        <begin position="104"/>
        <end position="124"/>
    </location>
</feature>
<comment type="similarity">
    <text evidence="2">Belongs to the MS4A family.</text>
</comment>
<evidence type="ECO:0000256" key="3">
    <source>
        <dbReference type="ARBA" id="ARBA00022692"/>
    </source>
</evidence>
<dbReference type="InterPro" id="IPR007237">
    <property type="entry name" value="CD20-like"/>
</dbReference>
<keyword evidence="5 6" id="KW-0472">Membrane</keyword>
<dbReference type="GO" id="GO:0005886">
    <property type="term" value="C:plasma membrane"/>
    <property type="evidence" value="ECO:0007669"/>
    <property type="project" value="TreeGrafter"/>
</dbReference>
<dbReference type="AlphaFoldDB" id="A0A8C0ZLP0"/>